<sequence>MGLNCLRARELGRSAMSRQVNQDQFARASQGGQERIPGAQIGPQPMDHQQGPAHALAFKLQGHNGMLK</sequence>
<feature type="region of interest" description="Disordered" evidence="1">
    <location>
        <begin position="16"/>
        <end position="68"/>
    </location>
</feature>
<organism evidence="2 3">
    <name type="scientific">Methylobacterium phyllostachyos</name>
    <dbReference type="NCBI Taxonomy" id="582672"/>
    <lineage>
        <taxon>Bacteria</taxon>
        <taxon>Pseudomonadati</taxon>
        <taxon>Pseudomonadota</taxon>
        <taxon>Alphaproteobacteria</taxon>
        <taxon>Hyphomicrobiales</taxon>
        <taxon>Methylobacteriaceae</taxon>
        <taxon>Methylobacterium</taxon>
    </lineage>
</organism>
<evidence type="ECO:0000313" key="3">
    <source>
        <dbReference type="Proteomes" id="UP000198704"/>
    </source>
</evidence>
<proteinExistence type="predicted"/>
<gene>
    <name evidence="2" type="ORF">SAMN05216360_102365</name>
</gene>
<reference evidence="3" key="1">
    <citation type="submission" date="2016-10" db="EMBL/GenBank/DDBJ databases">
        <authorList>
            <person name="Varghese N."/>
            <person name="Submissions S."/>
        </authorList>
    </citation>
    <scope>NUCLEOTIDE SEQUENCE [LARGE SCALE GENOMIC DNA]</scope>
    <source>
        <strain evidence="3">BL47</strain>
    </source>
</reference>
<evidence type="ECO:0000313" key="2">
    <source>
        <dbReference type="EMBL" id="SDM53442.1"/>
    </source>
</evidence>
<dbReference type="EMBL" id="FNHS01000002">
    <property type="protein sequence ID" value="SDM53442.1"/>
    <property type="molecule type" value="Genomic_DNA"/>
</dbReference>
<name>A0A1G9U0N7_9HYPH</name>
<accession>A0A1G9U0N7</accession>
<dbReference type="AlphaFoldDB" id="A0A1G9U0N7"/>
<evidence type="ECO:0000256" key="1">
    <source>
        <dbReference type="SAM" id="MobiDB-lite"/>
    </source>
</evidence>
<dbReference type="Proteomes" id="UP000198704">
    <property type="component" value="Unassembled WGS sequence"/>
</dbReference>
<keyword evidence="3" id="KW-1185">Reference proteome</keyword>
<protein>
    <submittedName>
        <fullName evidence="2">Uncharacterized protein</fullName>
    </submittedName>
</protein>